<keyword evidence="1" id="KW-0732">Signal</keyword>
<evidence type="ECO:0000256" key="1">
    <source>
        <dbReference type="SAM" id="SignalP"/>
    </source>
</evidence>
<name>A0A967AEK0_9FLAO</name>
<accession>A0A967AEK0</accession>
<sequence length="378" mass="41144">MKIVKHSQLAVLSGILAFSLWSCSDDDNNDLQNLTIPSTYVSENYDLNVATEDQVITELGSLTSAVNAAEAAAPNAGISSIEYPATLASITEPNYKNLIDAWLTELVNAANSSEGFVNPGLGNTPDASSQGGLLGTRLLDEYGLELEQMIEKGSFGAALYNHALSVVNNIKMGEEGFTDSEAIDRLVEIHGTQPDFDVAEVTAAAKYSRRRSDLTSQTGFFFDIQTNLITAKAAMEAGSDFTSERDDALDEFLLNWEKSNFATVIFYCKSTIDQLNAAFQLADGEQRDIALGNAMHAYGEGVAFAHGLKRIPGKQITDSEIDFILSELKAVEGENPESYQFLNDTNLLQNLDGLIGYIQNIYNFTDAEVESFYVNNTP</sequence>
<proteinExistence type="predicted"/>
<keyword evidence="3" id="KW-1185">Reference proteome</keyword>
<evidence type="ECO:0000313" key="3">
    <source>
        <dbReference type="Proteomes" id="UP000643701"/>
    </source>
</evidence>
<protein>
    <recommendedName>
        <fullName evidence="4">Imelysin</fullName>
    </recommendedName>
</protein>
<comment type="caution">
    <text evidence="2">The sequence shown here is derived from an EMBL/GenBank/DDBJ whole genome shotgun (WGS) entry which is preliminary data.</text>
</comment>
<feature type="chain" id="PRO_5036711845" description="Imelysin" evidence="1">
    <location>
        <begin position="25"/>
        <end position="378"/>
    </location>
</feature>
<dbReference type="RefSeq" id="WP_166401087.1">
    <property type="nucleotide sequence ID" value="NZ_JAANAS010000116.1"/>
</dbReference>
<evidence type="ECO:0008006" key="4">
    <source>
        <dbReference type="Google" id="ProtNLM"/>
    </source>
</evidence>
<feature type="signal peptide" evidence="1">
    <location>
        <begin position="1"/>
        <end position="24"/>
    </location>
</feature>
<evidence type="ECO:0000313" key="2">
    <source>
        <dbReference type="EMBL" id="NGZ90857.1"/>
    </source>
</evidence>
<dbReference type="AlphaFoldDB" id="A0A967AEK0"/>
<dbReference type="Proteomes" id="UP000643701">
    <property type="component" value="Unassembled WGS sequence"/>
</dbReference>
<reference evidence="2" key="1">
    <citation type="submission" date="2020-03" db="EMBL/GenBank/DDBJ databases">
        <title>Psychroflexus Maritimus sp. nov., isolate from marine sediment.</title>
        <authorList>
            <person name="Zhong Y.-L."/>
        </authorList>
    </citation>
    <scope>NUCLEOTIDE SEQUENCE</scope>
    <source>
        <strain evidence="2">C1</strain>
    </source>
</reference>
<gene>
    <name evidence="2" type="ORF">G7034_11420</name>
</gene>
<dbReference type="EMBL" id="JAANAS010000116">
    <property type="protein sequence ID" value="NGZ90857.1"/>
    <property type="molecule type" value="Genomic_DNA"/>
</dbReference>
<organism evidence="2 3">
    <name type="scientific">Psychroflexus maritimus</name>
    <dbReference type="NCBI Taxonomy" id="2714865"/>
    <lineage>
        <taxon>Bacteria</taxon>
        <taxon>Pseudomonadati</taxon>
        <taxon>Bacteroidota</taxon>
        <taxon>Flavobacteriia</taxon>
        <taxon>Flavobacteriales</taxon>
        <taxon>Flavobacteriaceae</taxon>
        <taxon>Psychroflexus</taxon>
    </lineage>
</organism>